<gene>
    <name evidence="2" type="primary">asbD</name>
    <name evidence="2" type="ORF">P6P90_11100</name>
</gene>
<comment type="caution">
    <text evidence="2">The sequence shown here is derived from an EMBL/GenBank/DDBJ whole genome shotgun (WGS) entry which is preliminary data.</text>
</comment>
<dbReference type="InterPro" id="IPR009081">
    <property type="entry name" value="PP-bd_ACP"/>
</dbReference>
<dbReference type="RefSeq" id="WP_278018278.1">
    <property type="nucleotide sequence ID" value="NZ_JARRRY010000008.1"/>
</dbReference>
<dbReference type="PROSITE" id="PS50075">
    <property type="entry name" value="CARRIER"/>
    <property type="match status" value="1"/>
</dbReference>
<keyword evidence="3" id="KW-1185">Reference proteome</keyword>
<evidence type="ECO:0000313" key="2">
    <source>
        <dbReference type="EMBL" id="MDG5754515.1"/>
    </source>
</evidence>
<evidence type="ECO:0000313" key="3">
    <source>
        <dbReference type="Proteomes" id="UP001218246"/>
    </source>
</evidence>
<dbReference type="EMBL" id="JARULN010000009">
    <property type="protein sequence ID" value="MDG5754515.1"/>
    <property type="molecule type" value="Genomic_DNA"/>
</dbReference>
<dbReference type="Proteomes" id="UP001218246">
    <property type="component" value="Unassembled WGS sequence"/>
</dbReference>
<dbReference type="Pfam" id="PF00550">
    <property type="entry name" value="PP-binding"/>
    <property type="match status" value="1"/>
</dbReference>
<sequence>MSRTELYDAIYHILKEKLALSHVSAFHEHARLNEDLYMDSIMVLQLILHIEIDLGFNIPDDAIVPQDFHTVGSLLSFLEGLEHKVTEAYL</sequence>
<evidence type="ECO:0000259" key="1">
    <source>
        <dbReference type="PROSITE" id="PS50075"/>
    </source>
</evidence>
<dbReference type="Gene3D" id="1.10.1200.10">
    <property type="entry name" value="ACP-like"/>
    <property type="match status" value="1"/>
</dbReference>
<dbReference type="InterPro" id="IPR036736">
    <property type="entry name" value="ACP-like_sf"/>
</dbReference>
<organism evidence="2 3">
    <name type="scientific">Ectobacillus antri</name>
    <dbReference type="NCBI Taxonomy" id="2486280"/>
    <lineage>
        <taxon>Bacteria</taxon>
        <taxon>Bacillati</taxon>
        <taxon>Bacillota</taxon>
        <taxon>Bacilli</taxon>
        <taxon>Bacillales</taxon>
        <taxon>Bacillaceae</taxon>
        <taxon>Ectobacillus</taxon>
    </lineage>
</organism>
<name>A0ABT6H591_9BACI</name>
<dbReference type="NCBIfam" id="NF005798">
    <property type="entry name" value="PRK07639.1"/>
    <property type="match status" value="1"/>
</dbReference>
<protein>
    <submittedName>
        <fullName evidence="2">Petrobactin biosynthesis protein AsbD</fullName>
    </submittedName>
</protein>
<feature type="domain" description="Carrier" evidence="1">
    <location>
        <begin position="1"/>
        <end position="82"/>
    </location>
</feature>
<reference evidence="2 3" key="1">
    <citation type="submission" date="2023-04" db="EMBL/GenBank/DDBJ databases">
        <title>Ectobacillus antri isolated from activated sludge.</title>
        <authorList>
            <person name="Yan P."/>
            <person name="Liu X."/>
        </authorList>
    </citation>
    <scope>NUCLEOTIDE SEQUENCE [LARGE SCALE GENOMIC DNA]</scope>
    <source>
        <strain evidence="2 3">C18H</strain>
    </source>
</reference>
<proteinExistence type="predicted"/>
<accession>A0ABT6H591</accession>
<dbReference type="SUPFAM" id="SSF47336">
    <property type="entry name" value="ACP-like"/>
    <property type="match status" value="1"/>
</dbReference>